<dbReference type="Pfam" id="PF11967">
    <property type="entry name" value="RecO_N"/>
    <property type="match status" value="1"/>
</dbReference>
<dbReference type="Gene3D" id="1.20.1440.120">
    <property type="entry name" value="Recombination protein O, C-terminal domain"/>
    <property type="match status" value="1"/>
</dbReference>
<protein>
    <recommendedName>
        <fullName evidence="2 7">DNA repair protein RecO</fullName>
    </recommendedName>
    <alternativeName>
        <fullName evidence="6 7">Recombination protein O</fullName>
    </alternativeName>
</protein>
<evidence type="ECO:0000256" key="3">
    <source>
        <dbReference type="ARBA" id="ARBA00022763"/>
    </source>
</evidence>
<dbReference type="AlphaFoldDB" id="A0A7W6WDF2"/>
<comment type="similarity">
    <text evidence="1 7">Belongs to the RecO family.</text>
</comment>
<reference evidence="9 10" key="1">
    <citation type="submission" date="2020-08" db="EMBL/GenBank/DDBJ databases">
        <title>Genomic Encyclopedia of Type Strains, Phase IV (KMG-V): Genome sequencing to study the core and pangenomes of soil and plant-associated prokaryotes.</title>
        <authorList>
            <person name="Whitman W."/>
        </authorList>
    </citation>
    <scope>NUCLEOTIDE SEQUENCE [LARGE SCALE GENOMIC DNA]</scope>
    <source>
        <strain evidence="9 10">SEMIA 402</strain>
    </source>
</reference>
<evidence type="ECO:0000256" key="2">
    <source>
        <dbReference type="ARBA" id="ARBA00021310"/>
    </source>
</evidence>
<name>A0A7W6WDF2_9HYPH</name>
<sequence>MQWQDHAIILGVKRHGETSVIAEVMTRARGRHLGLVRSGRSRAMQPVLQPGNEVDVIWRARLDEHLGEFRVEPLRLRAAQLMETATAVYGVQAMGALLRLLPERDPHPHLYDALEVILDNLHNPADAGELFVRFELAVLNDLGFGLDLAECAATGARTDLAYVSPKTGRAVSRSAGAPWADKMFVLPGFLRADGNDAADFDSLSAAFRLTGFFLHRHVYEPRGIEATAARDGFIQAALKALNSSLRAIPAAPDELSA</sequence>
<dbReference type="Gene3D" id="2.40.50.140">
    <property type="entry name" value="Nucleic acid-binding proteins"/>
    <property type="match status" value="1"/>
</dbReference>
<evidence type="ECO:0000256" key="7">
    <source>
        <dbReference type="HAMAP-Rule" id="MF_00201"/>
    </source>
</evidence>
<keyword evidence="5 7" id="KW-0234">DNA repair</keyword>
<evidence type="ECO:0000313" key="9">
    <source>
        <dbReference type="EMBL" id="MBB4273740.1"/>
    </source>
</evidence>
<dbReference type="SUPFAM" id="SSF57863">
    <property type="entry name" value="ArfGap/RecO-like zinc finger"/>
    <property type="match status" value="1"/>
</dbReference>
<dbReference type="SUPFAM" id="SSF50249">
    <property type="entry name" value="Nucleic acid-binding proteins"/>
    <property type="match status" value="1"/>
</dbReference>
<evidence type="ECO:0000256" key="4">
    <source>
        <dbReference type="ARBA" id="ARBA00023172"/>
    </source>
</evidence>
<dbReference type="InterPro" id="IPR003717">
    <property type="entry name" value="RecO"/>
</dbReference>
<dbReference type="InterPro" id="IPR022572">
    <property type="entry name" value="DNA_rep/recomb_RecO_N"/>
</dbReference>
<dbReference type="InterPro" id="IPR012340">
    <property type="entry name" value="NA-bd_OB-fold"/>
</dbReference>
<evidence type="ECO:0000313" key="10">
    <source>
        <dbReference type="Proteomes" id="UP000533641"/>
    </source>
</evidence>
<evidence type="ECO:0000256" key="5">
    <source>
        <dbReference type="ARBA" id="ARBA00023204"/>
    </source>
</evidence>
<evidence type="ECO:0000256" key="1">
    <source>
        <dbReference type="ARBA" id="ARBA00007452"/>
    </source>
</evidence>
<feature type="domain" description="DNA replication/recombination mediator RecO N-terminal" evidence="8">
    <location>
        <begin position="1"/>
        <end position="71"/>
    </location>
</feature>
<dbReference type="EMBL" id="JACIGM010000003">
    <property type="protein sequence ID" value="MBB4273740.1"/>
    <property type="molecule type" value="Genomic_DNA"/>
</dbReference>
<dbReference type="InterPro" id="IPR037278">
    <property type="entry name" value="ARFGAP/RecO"/>
</dbReference>
<keyword evidence="4 7" id="KW-0233">DNA recombination</keyword>
<proteinExistence type="inferred from homology"/>
<organism evidence="9 10">
    <name type="scientific">Rhizobium mongolense</name>
    <dbReference type="NCBI Taxonomy" id="57676"/>
    <lineage>
        <taxon>Bacteria</taxon>
        <taxon>Pseudomonadati</taxon>
        <taxon>Pseudomonadota</taxon>
        <taxon>Alphaproteobacteria</taxon>
        <taxon>Hyphomicrobiales</taxon>
        <taxon>Rhizobiaceae</taxon>
        <taxon>Rhizobium/Agrobacterium group</taxon>
        <taxon>Rhizobium</taxon>
    </lineage>
</organism>
<dbReference type="GO" id="GO:0006310">
    <property type="term" value="P:DNA recombination"/>
    <property type="evidence" value="ECO:0007669"/>
    <property type="project" value="UniProtKB-UniRule"/>
</dbReference>
<evidence type="ECO:0000259" key="8">
    <source>
        <dbReference type="Pfam" id="PF11967"/>
    </source>
</evidence>
<dbReference type="RefSeq" id="WP_183924197.1">
    <property type="nucleotide sequence ID" value="NZ_JACIGM010000003.1"/>
</dbReference>
<dbReference type="PANTHER" id="PTHR33991:SF1">
    <property type="entry name" value="DNA REPAIR PROTEIN RECO"/>
    <property type="match status" value="1"/>
</dbReference>
<comment type="caution">
    <text evidence="9">The sequence shown here is derived from an EMBL/GenBank/DDBJ whole genome shotgun (WGS) entry which is preliminary data.</text>
</comment>
<accession>A0A7W6WDF2</accession>
<dbReference type="InterPro" id="IPR042242">
    <property type="entry name" value="RecO_C"/>
</dbReference>
<dbReference type="NCBIfam" id="TIGR00613">
    <property type="entry name" value="reco"/>
    <property type="match status" value="1"/>
</dbReference>
<dbReference type="PANTHER" id="PTHR33991">
    <property type="entry name" value="DNA REPAIR PROTEIN RECO"/>
    <property type="match status" value="1"/>
</dbReference>
<dbReference type="Pfam" id="PF02565">
    <property type="entry name" value="RecO_C"/>
    <property type="match status" value="1"/>
</dbReference>
<evidence type="ECO:0000256" key="6">
    <source>
        <dbReference type="ARBA" id="ARBA00033409"/>
    </source>
</evidence>
<comment type="function">
    <text evidence="7">Involved in DNA repair and RecF pathway recombination.</text>
</comment>
<dbReference type="GO" id="GO:0006302">
    <property type="term" value="P:double-strand break repair"/>
    <property type="evidence" value="ECO:0007669"/>
    <property type="project" value="TreeGrafter"/>
</dbReference>
<dbReference type="Proteomes" id="UP000533641">
    <property type="component" value="Unassembled WGS sequence"/>
</dbReference>
<keyword evidence="3 7" id="KW-0227">DNA damage</keyword>
<dbReference type="GO" id="GO:0043590">
    <property type="term" value="C:bacterial nucleoid"/>
    <property type="evidence" value="ECO:0007669"/>
    <property type="project" value="TreeGrafter"/>
</dbReference>
<dbReference type="HAMAP" id="MF_00201">
    <property type="entry name" value="RecO"/>
    <property type="match status" value="1"/>
</dbReference>
<gene>
    <name evidence="7" type="primary">recO</name>
    <name evidence="9" type="ORF">GGE12_001495</name>
</gene>